<evidence type="ECO:0000313" key="2">
    <source>
        <dbReference type="EMBL" id="GIY64022.1"/>
    </source>
</evidence>
<protein>
    <submittedName>
        <fullName evidence="2">Uncharacterized protein</fullName>
    </submittedName>
</protein>
<sequence length="135" mass="14972">MLPLTPPPSSPSSEESDERTQPPTPPPRHFLRGARSACPASPSRPATSPRPHPHEPYRCLPQVLPAAGHGRRRHRLRLAPVDRRNHVPLHRASYHGESVSLSLLTPVKATYSDLLMSKMDSSFGIRCESISDFKC</sequence>
<accession>A0AAV4V1F2</accession>
<organism evidence="2 3">
    <name type="scientific">Caerostris extrusa</name>
    <name type="common">Bark spider</name>
    <name type="synonym">Caerostris bankana</name>
    <dbReference type="NCBI Taxonomy" id="172846"/>
    <lineage>
        <taxon>Eukaryota</taxon>
        <taxon>Metazoa</taxon>
        <taxon>Ecdysozoa</taxon>
        <taxon>Arthropoda</taxon>
        <taxon>Chelicerata</taxon>
        <taxon>Arachnida</taxon>
        <taxon>Araneae</taxon>
        <taxon>Araneomorphae</taxon>
        <taxon>Entelegynae</taxon>
        <taxon>Araneoidea</taxon>
        <taxon>Araneidae</taxon>
        <taxon>Caerostris</taxon>
    </lineage>
</organism>
<keyword evidence="3" id="KW-1185">Reference proteome</keyword>
<dbReference type="AlphaFoldDB" id="A0AAV4V1F2"/>
<dbReference type="EMBL" id="BPLR01013815">
    <property type="protein sequence ID" value="GIY64022.1"/>
    <property type="molecule type" value="Genomic_DNA"/>
</dbReference>
<gene>
    <name evidence="2" type="ORF">CEXT_580901</name>
</gene>
<feature type="region of interest" description="Disordered" evidence="1">
    <location>
        <begin position="1"/>
        <end position="58"/>
    </location>
</feature>
<reference evidence="2 3" key="1">
    <citation type="submission" date="2021-06" db="EMBL/GenBank/DDBJ databases">
        <title>Caerostris extrusa draft genome.</title>
        <authorList>
            <person name="Kono N."/>
            <person name="Arakawa K."/>
        </authorList>
    </citation>
    <scope>NUCLEOTIDE SEQUENCE [LARGE SCALE GENOMIC DNA]</scope>
</reference>
<evidence type="ECO:0000313" key="3">
    <source>
        <dbReference type="Proteomes" id="UP001054945"/>
    </source>
</evidence>
<dbReference type="Proteomes" id="UP001054945">
    <property type="component" value="Unassembled WGS sequence"/>
</dbReference>
<evidence type="ECO:0000256" key="1">
    <source>
        <dbReference type="SAM" id="MobiDB-lite"/>
    </source>
</evidence>
<feature type="compositionally biased region" description="Low complexity" evidence="1">
    <location>
        <begin position="33"/>
        <end position="49"/>
    </location>
</feature>
<proteinExistence type="predicted"/>
<comment type="caution">
    <text evidence="2">The sequence shown here is derived from an EMBL/GenBank/DDBJ whole genome shotgun (WGS) entry which is preliminary data.</text>
</comment>
<feature type="compositionally biased region" description="Pro residues" evidence="1">
    <location>
        <begin position="1"/>
        <end position="10"/>
    </location>
</feature>
<name>A0AAV4V1F2_CAEEX</name>